<protein>
    <submittedName>
        <fullName evidence="2">Uncharacterized protein</fullName>
    </submittedName>
</protein>
<keyword evidence="1" id="KW-0812">Transmembrane</keyword>
<proteinExistence type="predicted"/>
<keyword evidence="1" id="KW-0472">Membrane</keyword>
<dbReference type="AlphaFoldDB" id="A0A1I6V6B4"/>
<accession>A0A1I6V6B4</accession>
<feature type="transmembrane region" description="Helical" evidence="1">
    <location>
        <begin position="5"/>
        <end position="25"/>
    </location>
</feature>
<keyword evidence="1" id="KW-1133">Transmembrane helix</keyword>
<dbReference type="Proteomes" id="UP000198873">
    <property type="component" value="Unassembled WGS sequence"/>
</dbReference>
<reference evidence="3" key="1">
    <citation type="submission" date="2016-10" db="EMBL/GenBank/DDBJ databases">
        <authorList>
            <person name="Varghese N."/>
            <person name="Submissions S."/>
        </authorList>
    </citation>
    <scope>NUCLEOTIDE SEQUENCE [LARGE SCALE GENOMIC DNA]</scope>
    <source>
        <strain evidence="3">CGMCC 4.7047</strain>
    </source>
</reference>
<dbReference type="EMBL" id="FPAB01000007">
    <property type="protein sequence ID" value="SFT09251.1"/>
    <property type="molecule type" value="Genomic_DNA"/>
</dbReference>
<evidence type="ECO:0000256" key="1">
    <source>
        <dbReference type="SAM" id="Phobius"/>
    </source>
</evidence>
<sequence>MIGEIAGLAVGAVIMAAGIIVLANVREVADRLDARMKARIGEDVMPSLQPLGDARIQGGASILIGGLFVLTSVVNLVNR</sequence>
<organism evidence="2 3">
    <name type="scientific">Streptomyces harbinensis</name>
    <dbReference type="NCBI Taxonomy" id="1176198"/>
    <lineage>
        <taxon>Bacteria</taxon>
        <taxon>Bacillati</taxon>
        <taxon>Actinomycetota</taxon>
        <taxon>Actinomycetes</taxon>
        <taxon>Kitasatosporales</taxon>
        <taxon>Streptomycetaceae</taxon>
        <taxon>Streptomyces</taxon>
    </lineage>
</organism>
<name>A0A1I6V6B4_9ACTN</name>
<gene>
    <name evidence="2" type="ORF">SAMN05444716_107117</name>
</gene>
<evidence type="ECO:0000313" key="3">
    <source>
        <dbReference type="Proteomes" id="UP000198873"/>
    </source>
</evidence>
<dbReference type="RefSeq" id="WP_019433448.1">
    <property type="nucleotide sequence ID" value="NZ_FPAB01000007.1"/>
</dbReference>
<feature type="transmembrane region" description="Helical" evidence="1">
    <location>
        <begin position="56"/>
        <end position="77"/>
    </location>
</feature>
<evidence type="ECO:0000313" key="2">
    <source>
        <dbReference type="EMBL" id="SFT09251.1"/>
    </source>
</evidence>
<dbReference type="STRING" id="1176198.SAMN05444716_107117"/>
<keyword evidence="3" id="KW-1185">Reference proteome</keyword>